<dbReference type="NCBIfam" id="TIGR03696">
    <property type="entry name" value="Rhs_assc_core"/>
    <property type="match status" value="1"/>
</dbReference>
<feature type="compositionally biased region" description="Polar residues" evidence="1">
    <location>
        <begin position="1080"/>
        <end position="1096"/>
    </location>
</feature>
<protein>
    <submittedName>
        <fullName evidence="4">RHS repeat-associated core domain-containing protein</fullName>
    </submittedName>
</protein>
<dbReference type="PANTHER" id="PTHR32305:SF15">
    <property type="entry name" value="PROTEIN RHSA-RELATED"/>
    <property type="match status" value="1"/>
</dbReference>
<keyword evidence="2" id="KW-0732">Signal</keyword>
<feature type="region of interest" description="Disordered" evidence="1">
    <location>
        <begin position="1071"/>
        <end position="1096"/>
    </location>
</feature>
<dbReference type="RefSeq" id="WP_173415031.1">
    <property type="nucleotide sequence ID" value="NZ_CP054139.1"/>
</dbReference>
<dbReference type="KEGG" id="mmab:HQ865_11465"/>
<dbReference type="InterPro" id="IPR045619">
    <property type="entry name" value="DUF6443"/>
</dbReference>
<dbReference type="Gene3D" id="2.180.10.10">
    <property type="entry name" value="RHS repeat-associated core"/>
    <property type="match status" value="1"/>
</dbReference>
<dbReference type="Pfam" id="PF20041">
    <property type="entry name" value="DUF6443"/>
    <property type="match status" value="1"/>
</dbReference>
<dbReference type="InterPro" id="IPR022385">
    <property type="entry name" value="Rhs_assc_core"/>
</dbReference>
<name>A0A7D4QKB0_9SPHI</name>
<evidence type="ECO:0000256" key="2">
    <source>
        <dbReference type="SAM" id="SignalP"/>
    </source>
</evidence>
<dbReference type="PANTHER" id="PTHR32305">
    <property type="match status" value="1"/>
</dbReference>
<proteinExistence type="predicted"/>
<keyword evidence="5" id="KW-1185">Reference proteome</keyword>
<dbReference type="AlphaFoldDB" id="A0A7D4QKB0"/>
<dbReference type="InterPro" id="IPR050708">
    <property type="entry name" value="T6SS_VgrG/RHS"/>
</dbReference>
<evidence type="ECO:0000256" key="1">
    <source>
        <dbReference type="SAM" id="MobiDB-lite"/>
    </source>
</evidence>
<evidence type="ECO:0000313" key="4">
    <source>
        <dbReference type="EMBL" id="QKJ30350.1"/>
    </source>
</evidence>
<gene>
    <name evidence="4" type="ORF">HQ865_11465</name>
</gene>
<reference evidence="4 5" key="1">
    <citation type="submission" date="2020-05" db="EMBL/GenBank/DDBJ databases">
        <title>Mucilaginibacter mali sp. nov.</title>
        <authorList>
            <person name="Kim H.S."/>
            <person name="Lee K.C."/>
            <person name="Suh M.K."/>
            <person name="Kim J.-S."/>
            <person name="Han K.-I."/>
            <person name="Eom M.K."/>
            <person name="Shin Y.K."/>
            <person name="Lee J.-S."/>
        </authorList>
    </citation>
    <scope>NUCLEOTIDE SEQUENCE [LARGE SCALE GENOMIC DNA]</scope>
    <source>
        <strain evidence="4 5">G2-14</strain>
    </source>
</reference>
<organism evidence="4 5">
    <name type="scientific">Mucilaginibacter mali</name>
    <dbReference type="NCBI Taxonomy" id="2740462"/>
    <lineage>
        <taxon>Bacteria</taxon>
        <taxon>Pseudomonadati</taxon>
        <taxon>Bacteroidota</taxon>
        <taxon>Sphingobacteriia</taxon>
        <taxon>Sphingobacteriales</taxon>
        <taxon>Sphingobacteriaceae</taxon>
        <taxon>Mucilaginibacter</taxon>
    </lineage>
</organism>
<evidence type="ECO:0000313" key="5">
    <source>
        <dbReference type="Proteomes" id="UP000505355"/>
    </source>
</evidence>
<dbReference type="EMBL" id="CP054139">
    <property type="protein sequence ID" value="QKJ30350.1"/>
    <property type="molecule type" value="Genomic_DNA"/>
</dbReference>
<dbReference type="Proteomes" id="UP000505355">
    <property type="component" value="Chromosome"/>
</dbReference>
<feature type="domain" description="DUF6443" evidence="3">
    <location>
        <begin position="44"/>
        <end position="175"/>
    </location>
</feature>
<evidence type="ECO:0000259" key="3">
    <source>
        <dbReference type="Pfam" id="PF20041"/>
    </source>
</evidence>
<sequence length="1113" mass="121709">MKKHLTLLFVVLLGIVSHTQAQSTSQNYVRTRVPRTPIKTTGRLDTLTTNKDSVQSTIQYLDGLGRPIQTVQVYGSPNGQDLVQPQAYDQFGREPIKYQPYSVTPATAGMYQGTALSGTGGYTGSQQYSFYQITGQSYAPTTTPYAVTVFELSPLQRPVEQGAPGNAWQPYSGSITGSGHTVKMAYANNNNTALSDTSGTRIVALYTAAINSNGSRTLNRAGSNTAVYGANQLSVTISKDENWQSGRAGTVEEYKDKAGRVVLKRTFNWKSSTLEILSTYYVYDDKGLLAYVLPPGAAPDATGAISGTTLSNFCYQYRYDGRGRLTEKKLPGKGWDFVVYNTLDQVVATQDSNQRVNNQWLFTKYDVLGRTALTGVWDNSNTAISRSDLQSTIDGQTILWEEAITTGLGYTANAWPGSYTTRLSLNYYDNYTFPGYPYAPWGSGTMAQPRGLPTGSQITVMNPDGTFIDGLFTVSHYDAEGRVAQTSKQHYLGGHAGYSYGNYDVNLPTYDFNDQVVANSRYHVVNYAVPLAVGNVFYYDHMGRRVALYEEIVSGSTSNPITLIAVNLYNELGQLRIKGLHSTNNGASFLQNLGYTYNPRGWLGTINSSGNLFNEELYYESPSTGKQYNGNISKMLYSGSYSGSKSFTYTYDKLNRLTNATSTGNTLDEGLTYDVMGNITNLTRGGQSYSSLSYGYTGNQLTGVTGSSFTTRTYAYDGNGNATSDGGSKTIDYNLLNLPRKVRNGSTELANYTYDATGRKLSNTSTASGMNDGTWEYIDGIVYHNGSVAFISTEEGRAVPNGGGNYVYQYNLKDHLGNVRSTFYSNSGTATVLQEDEYYSFGLRHGLYDASNNNRYLYNGKEVQTDLANQYDYGARFYDPVIARWTAIDPLAEKNSRWTPYNYAVNNPIRFIDPDGRDTAQRNAAVREAGRWVAGNDNGKGNTYRLGAKGEDGPGSEIDCSGLITKVVVAGGEKDPNHGKSNGITNIDKNLPNVDPEDVVPGNVVTLNGNKHGGLITLVQRDKDGNFVNLQMTDSGGDPSSGTSGPRVSNLIQNGKVMYWGKRIVSFNKFDTKPDAPASAPSNNKPQQQSQGGLWNSIKSSVVNTFNYIMDNM</sequence>
<feature type="signal peptide" evidence="2">
    <location>
        <begin position="1"/>
        <end position="21"/>
    </location>
</feature>
<feature type="chain" id="PRO_5028799863" evidence="2">
    <location>
        <begin position="22"/>
        <end position="1113"/>
    </location>
</feature>
<accession>A0A7D4QKB0</accession>